<dbReference type="Gene3D" id="3.40.50.720">
    <property type="entry name" value="NAD(P)-binding Rossmann-like Domain"/>
    <property type="match status" value="2"/>
</dbReference>
<feature type="domain" description="S-adenosyl-L-homocysteine hydrolase NAD binding" evidence="5">
    <location>
        <begin position="134"/>
        <end position="259"/>
    </location>
</feature>
<sequence>MKITILDDYQHVIKNLKCFELLKGQDVTVLHQSEKDISKLADLLQQTEILVLTRERSEITEELLSKLPNLKLISQTGKISNHLNLDICTQYKVAVAEGIGSPIAPCELTWALILNTIRKIPQAIQGMKEGKWQINIGTNVSGKTVGIWGYGKIGQKLAQYAKAFDAKVLVWGSESSRAKAVEDGFMSADTKEEFFSTADIITVNLRLNKDTYGIVKEQDIRLMKENAVLVNTARAELIERGALLNVLQSGQKLLVGVDVYEQEPIYDTNYELLHFDNVVCTPHIGYVEESSYELYFGTAFENVISYIKGRPLHIANPEVL</sequence>
<evidence type="ECO:0000259" key="5">
    <source>
        <dbReference type="SMART" id="SM00997"/>
    </source>
</evidence>
<dbReference type="AlphaFoldDB" id="A0AAJ4W6A0"/>
<dbReference type="SUPFAM" id="SSF52283">
    <property type="entry name" value="Formate/glycerate dehydrogenase catalytic domain-like"/>
    <property type="match status" value="1"/>
</dbReference>
<dbReference type="GO" id="GO:0016616">
    <property type="term" value="F:oxidoreductase activity, acting on the CH-OH group of donors, NAD or NADP as acceptor"/>
    <property type="evidence" value="ECO:0007669"/>
    <property type="project" value="InterPro"/>
</dbReference>
<dbReference type="InterPro" id="IPR006140">
    <property type="entry name" value="D-isomer_DH_NAD-bd"/>
</dbReference>
<dbReference type="KEGG" id="mpw:MPR_1907"/>
<organism evidence="6 7">
    <name type="scientific">Myroides profundi</name>
    <dbReference type="NCBI Taxonomy" id="480520"/>
    <lineage>
        <taxon>Bacteria</taxon>
        <taxon>Pseudomonadati</taxon>
        <taxon>Bacteroidota</taxon>
        <taxon>Flavobacteriia</taxon>
        <taxon>Flavobacteriales</taxon>
        <taxon>Flavobacteriaceae</taxon>
        <taxon>Myroides</taxon>
    </lineage>
</organism>
<dbReference type="SMART" id="SM00997">
    <property type="entry name" value="AdoHcyase_NAD"/>
    <property type="match status" value="1"/>
</dbReference>
<dbReference type="PANTHER" id="PTHR42789">
    <property type="entry name" value="D-ISOMER SPECIFIC 2-HYDROXYACID DEHYDROGENASE FAMILY PROTEIN (AFU_ORTHOLOGUE AFUA_6G10090)"/>
    <property type="match status" value="1"/>
</dbReference>
<dbReference type="InterPro" id="IPR036291">
    <property type="entry name" value="NAD(P)-bd_dom_sf"/>
</dbReference>
<accession>A0AAJ4W6A0</accession>
<name>A0AAJ4W6A0_MYRPR</name>
<gene>
    <name evidence="6" type="ORF">SAMN04488089_11628</name>
</gene>
<dbReference type="InterPro" id="IPR015878">
    <property type="entry name" value="Ado_hCys_hydrolase_NAD-bd"/>
</dbReference>
<dbReference type="Pfam" id="PF00389">
    <property type="entry name" value="2-Hacid_dh"/>
    <property type="match status" value="1"/>
</dbReference>
<evidence type="ECO:0000256" key="2">
    <source>
        <dbReference type="ARBA" id="ARBA00023002"/>
    </source>
</evidence>
<dbReference type="PANTHER" id="PTHR42789:SF1">
    <property type="entry name" value="D-ISOMER SPECIFIC 2-HYDROXYACID DEHYDROGENASE FAMILY PROTEIN (AFU_ORTHOLOGUE AFUA_6G10090)"/>
    <property type="match status" value="1"/>
</dbReference>
<dbReference type="SUPFAM" id="SSF51735">
    <property type="entry name" value="NAD(P)-binding Rossmann-fold domains"/>
    <property type="match status" value="1"/>
</dbReference>
<dbReference type="GO" id="GO:0051287">
    <property type="term" value="F:NAD binding"/>
    <property type="evidence" value="ECO:0007669"/>
    <property type="project" value="InterPro"/>
</dbReference>
<keyword evidence="2 4" id="KW-0560">Oxidoreductase</keyword>
<comment type="caution">
    <text evidence="6">The sequence shown here is derived from an EMBL/GenBank/DDBJ whole genome shotgun (WGS) entry which is preliminary data.</text>
</comment>
<proteinExistence type="inferred from homology"/>
<keyword evidence="3" id="KW-0520">NAD</keyword>
<keyword evidence="7" id="KW-1185">Reference proteome</keyword>
<evidence type="ECO:0000313" key="7">
    <source>
        <dbReference type="Proteomes" id="UP000183496"/>
    </source>
</evidence>
<dbReference type="Pfam" id="PF02826">
    <property type="entry name" value="2-Hacid_dh_C"/>
    <property type="match status" value="1"/>
</dbReference>
<evidence type="ECO:0000313" key="6">
    <source>
        <dbReference type="EMBL" id="SER44727.1"/>
    </source>
</evidence>
<evidence type="ECO:0000256" key="3">
    <source>
        <dbReference type="ARBA" id="ARBA00023027"/>
    </source>
</evidence>
<dbReference type="RefSeq" id="WP_041891951.1">
    <property type="nucleotide sequence ID" value="NZ_CP010817.1"/>
</dbReference>
<dbReference type="Proteomes" id="UP000183496">
    <property type="component" value="Unassembled WGS sequence"/>
</dbReference>
<reference evidence="6 7" key="1">
    <citation type="submission" date="2016-10" db="EMBL/GenBank/DDBJ databases">
        <authorList>
            <person name="Varghese N."/>
            <person name="Submissions S."/>
        </authorList>
    </citation>
    <scope>NUCLEOTIDE SEQUENCE [LARGE SCALE GENOMIC DNA]</scope>
    <source>
        <strain evidence="7">DSM 19823 / KCTC 23066 / CCTCC M 208030 / D25</strain>
    </source>
</reference>
<evidence type="ECO:0000256" key="1">
    <source>
        <dbReference type="ARBA" id="ARBA00005854"/>
    </source>
</evidence>
<dbReference type="InterPro" id="IPR006139">
    <property type="entry name" value="D-isomer_2_OHA_DH_cat_dom"/>
</dbReference>
<dbReference type="InterPro" id="IPR050857">
    <property type="entry name" value="D-2-hydroxyacid_DH"/>
</dbReference>
<comment type="similarity">
    <text evidence="1 4">Belongs to the D-isomer specific 2-hydroxyacid dehydrogenase family.</text>
</comment>
<evidence type="ECO:0000256" key="4">
    <source>
        <dbReference type="RuleBase" id="RU003719"/>
    </source>
</evidence>
<dbReference type="EMBL" id="FOFY01000016">
    <property type="protein sequence ID" value="SER44727.1"/>
    <property type="molecule type" value="Genomic_DNA"/>
</dbReference>
<protein>
    <submittedName>
        <fullName evidence="6">D-3-phosphoglycerate dehydrogenase</fullName>
    </submittedName>
</protein>
<dbReference type="CDD" id="cd12169">
    <property type="entry name" value="PGDH_like_1"/>
    <property type="match status" value="1"/>
</dbReference>